<dbReference type="PANTHER" id="PTHR33964">
    <property type="entry name" value="RE45066P-RELATED"/>
    <property type="match status" value="1"/>
</dbReference>
<name>A0ABQ8J8R6_DERPT</name>
<sequence>MESSSLLLIENRCCLYKLFAVILLILSPLIMLSIDGQLRPPPPTSTTTTKRPTFLPIPSSFVIKRSPTNFPTTFGNLRGRGPAFLLSPSQSLSPISSRFMEIIERFVTASSTAIHSTTTTTTMKPKPPSPQIPAKLILPPPSLSLSTTTTEKLPTINTIDSNDRMCKQSDMDICSQRMLMITDQNFHYPITMAEMDQRCRELKPMEKCVRHYSQHCFESNIQQKTFSLIIYGVTKTNRAICRNNRRRRQFIEFGQHCANRLQNQLISFVEDMYLKMFAILKYPIRKLRIPLSCCNYYRFKERALKMYSEQCQPQQSQQMERLLNGFTKDSFTFICSRYTENSDRCNRIIDKFISINNMTTTLQITNNNNNNNNKNAALKLTKLSTESFITTYINMIHSIGS</sequence>
<evidence type="ECO:0000313" key="2">
    <source>
        <dbReference type="EMBL" id="KAH9418984.1"/>
    </source>
</evidence>
<evidence type="ECO:0000256" key="1">
    <source>
        <dbReference type="SAM" id="Phobius"/>
    </source>
</evidence>
<keyword evidence="1" id="KW-0812">Transmembrane</keyword>
<comment type="caution">
    <text evidence="2">The sequence shown here is derived from an EMBL/GenBank/DDBJ whole genome shotgun (WGS) entry which is preliminary data.</text>
</comment>
<keyword evidence="1" id="KW-0472">Membrane</keyword>
<gene>
    <name evidence="2" type="ORF">DERP_011079</name>
</gene>
<protein>
    <submittedName>
        <fullName evidence="2">Uncharacterized protein</fullName>
    </submittedName>
</protein>
<reference evidence="2 3" key="1">
    <citation type="journal article" date="2018" name="J. Allergy Clin. Immunol.">
        <title>High-quality assembly of Dermatophagoides pteronyssinus genome and transcriptome reveals a wide range of novel allergens.</title>
        <authorList>
            <person name="Liu X.Y."/>
            <person name="Yang K.Y."/>
            <person name="Wang M.Q."/>
            <person name="Kwok J.S."/>
            <person name="Zeng X."/>
            <person name="Yang Z."/>
            <person name="Xiao X.J."/>
            <person name="Lau C.P."/>
            <person name="Li Y."/>
            <person name="Huang Z.M."/>
            <person name="Ba J.G."/>
            <person name="Yim A.K."/>
            <person name="Ouyang C.Y."/>
            <person name="Ngai S.M."/>
            <person name="Chan T.F."/>
            <person name="Leung E.L."/>
            <person name="Liu L."/>
            <person name="Liu Z.G."/>
            <person name="Tsui S.K."/>
        </authorList>
    </citation>
    <scope>NUCLEOTIDE SEQUENCE [LARGE SCALE GENOMIC DNA]</scope>
    <source>
        <strain evidence="2">Derp</strain>
    </source>
</reference>
<organism evidence="2 3">
    <name type="scientific">Dermatophagoides pteronyssinus</name>
    <name type="common">European house dust mite</name>
    <dbReference type="NCBI Taxonomy" id="6956"/>
    <lineage>
        <taxon>Eukaryota</taxon>
        <taxon>Metazoa</taxon>
        <taxon>Ecdysozoa</taxon>
        <taxon>Arthropoda</taxon>
        <taxon>Chelicerata</taxon>
        <taxon>Arachnida</taxon>
        <taxon>Acari</taxon>
        <taxon>Acariformes</taxon>
        <taxon>Sarcoptiformes</taxon>
        <taxon>Astigmata</taxon>
        <taxon>Psoroptidia</taxon>
        <taxon>Analgoidea</taxon>
        <taxon>Pyroglyphidae</taxon>
        <taxon>Dermatophagoidinae</taxon>
        <taxon>Dermatophagoides</taxon>
    </lineage>
</organism>
<accession>A0ABQ8J8R6</accession>
<keyword evidence="3" id="KW-1185">Reference proteome</keyword>
<keyword evidence="1" id="KW-1133">Transmembrane helix</keyword>
<feature type="transmembrane region" description="Helical" evidence="1">
    <location>
        <begin position="14"/>
        <end position="34"/>
    </location>
</feature>
<proteinExistence type="predicted"/>
<evidence type="ECO:0000313" key="3">
    <source>
        <dbReference type="Proteomes" id="UP000887458"/>
    </source>
</evidence>
<reference evidence="2 3" key="2">
    <citation type="journal article" date="2022" name="Mol. Biol. Evol.">
        <title>Comparative Genomics Reveals Insights into the Divergent Evolution of Astigmatic Mites and Household Pest Adaptations.</title>
        <authorList>
            <person name="Xiong Q."/>
            <person name="Wan A.T."/>
            <person name="Liu X."/>
            <person name="Fung C.S."/>
            <person name="Xiao X."/>
            <person name="Malainual N."/>
            <person name="Hou J."/>
            <person name="Wang L."/>
            <person name="Wang M."/>
            <person name="Yang K.Y."/>
            <person name="Cui Y."/>
            <person name="Leung E.L."/>
            <person name="Nong W."/>
            <person name="Shin S.K."/>
            <person name="Au S.W."/>
            <person name="Jeong K.Y."/>
            <person name="Chew F.T."/>
            <person name="Hui J.H."/>
            <person name="Leung T.F."/>
            <person name="Tungtrongchitr A."/>
            <person name="Zhong N."/>
            <person name="Liu Z."/>
            <person name="Tsui S.K."/>
        </authorList>
    </citation>
    <scope>NUCLEOTIDE SEQUENCE [LARGE SCALE GENOMIC DNA]</scope>
    <source>
        <strain evidence="2">Derp</strain>
    </source>
</reference>
<dbReference type="EMBL" id="NJHN03000061">
    <property type="protein sequence ID" value="KAH9418984.1"/>
    <property type="molecule type" value="Genomic_DNA"/>
</dbReference>
<dbReference type="PANTHER" id="PTHR33964:SF1">
    <property type="entry name" value="RE45066P"/>
    <property type="match status" value="1"/>
</dbReference>
<dbReference type="Proteomes" id="UP000887458">
    <property type="component" value="Unassembled WGS sequence"/>
</dbReference>